<dbReference type="Proteomes" id="UP000008710">
    <property type="component" value="Chromosome"/>
</dbReference>
<dbReference type="HOGENOM" id="CLU_2181886_0_0_11"/>
<evidence type="ECO:0000256" key="1">
    <source>
        <dbReference type="SAM" id="MobiDB-lite"/>
    </source>
</evidence>
<name>Q0S5X8_RHOJR</name>
<organism evidence="2 3">
    <name type="scientific">Rhodococcus jostii (strain RHA1)</name>
    <dbReference type="NCBI Taxonomy" id="101510"/>
    <lineage>
        <taxon>Bacteria</taxon>
        <taxon>Bacillati</taxon>
        <taxon>Actinomycetota</taxon>
        <taxon>Actinomycetes</taxon>
        <taxon>Mycobacteriales</taxon>
        <taxon>Nocardiaceae</taxon>
        <taxon>Rhodococcus</taxon>
    </lineage>
</organism>
<sequence length="109" mass="12433">MPEWVVVRFLHAGIGFFATRWLTVAKRWSFWPGGAKFRFAQWAAPAAVTGAQEFGRCSAVRREEGGSSNQRAQRRVTELREDEPIRWPDPSPLSSWWDRVVWGARGSAT</sequence>
<dbReference type="KEGG" id="rha:RHA1_ro05277"/>
<proteinExistence type="predicted"/>
<evidence type="ECO:0000313" key="3">
    <source>
        <dbReference type="Proteomes" id="UP000008710"/>
    </source>
</evidence>
<dbReference type="AlphaFoldDB" id="Q0S5X8"/>
<accession>Q0S5X8</accession>
<protein>
    <submittedName>
        <fullName evidence="2">Uncharacterized protein</fullName>
    </submittedName>
</protein>
<evidence type="ECO:0000313" key="2">
    <source>
        <dbReference type="EMBL" id="ABG97058.1"/>
    </source>
</evidence>
<feature type="region of interest" description="Disordered" evidence="1">
    <location>
        <begin position="61"/>
        <end position="81"/>
    </location>
</feature>
<gene>
    <name evidence="2" type="ordered locus">RHA1_ro05277</name>
</gene>
<dbReference type="EMBL" id="CP000431">
    <property type="protein sequence ID" value="ABG97058.1"/>
    <property type="molecule type" value="Genomic_DNA"/>
</dbReference>
<reference evidence="3" key="1">
    <citation type="journal article" date="2006" name="Proc. Natl. Acad. Sci. U.S.A.">
        <title>The complete genome of Rhodococcus sp. RHA1 provides insights into a catabolic powerhouse.</title>
        <authorList>
            <person name="McLeod M.P."/>
            <person name="Warren R.L."/>
            <person name="Hsiao W.W.L."/>
            <person name="Araki N."/>
            <person name="Myhre M."/>
            <person name="Fernandes C."/>
            <person name="Miyazawa D."/>
            <person name="Wong W."/>
            <person name="Lillquist A.L."/>
            <person name="Wang D."/>
            <person name="Dosanjh M."/>
            <person name="Hara H."/>
            <person name="Petrescu A."/>
            <person name="Morin R.D."/>
            <person name="Yang G."/>
            <person name="Stott J.M."/>
            <person name="Schein J.E."/>
            <person name="Shin H."/>
            <person name="Smailus D."/>
            <person name="Siddiqui A.S."/>
            <person name="Marra M.A."/>
            <person name="Jones S.J.M."/>
            <person name="Holt R."/>
            <person name="Brinkman F.S.L."/>
            <person name="Miyauchi K."/>
            <person name="Fukuda M."/>
            <person name="Davies J.E."/>
            <person name="Mohn W.W."/>
            <person name="Eltis L.D."/>
        </authorList>
    </citation>
    <scope>NUCLEOTIDE SEQUENCE [LARGE SCALE GENOMIC DNA]</scope>
    <source>
        <strain evidence="3">RHA1</strain>
    </source>
</reference>